<keyword evidence="3" id="KW-1185">Reference proteome</keyword>
<dbReference type="InterPro" id="IPR047801">
    <property type="entry name" value="Peptidase_C45"/>
</dbReference>
<gene>
    <name evidence="2" type="ORF">ISU02_03305</name>
</gene>
<dbReference type="InterPro" id="IPR005079">
    <property type="entry name" value="Peptidase_C45_hydrolase"/>
</dbReference>
<evidence type="ECO:0000259" key="1">
    <source>
        <dbReference type="Pfam" id="PF03417"/>
    </source>
</evidence>
<dbReference type="Pfam" id="PF03417">
    <property type="entry name" value="AAT"/>
    <property type="match status" value="1"/>
</dbReference>
<dbReference type="Gene3D" id="3.60.60.10">
    <property type="entry name" value="Penicillin V Acylase, Chain A"/>
    <property type="match status" value="1"/>
</dbReference>
<comment type="caution">
    <text evidence="2">The sequence shown here is derived from an EMBL/GenBank/DDBJ whole genome shotgun (WGS) entry which is preliminary data.</text>
</comment>
<reference evidence="2 3" key="1">
    <citation type="submission" date="2020-11" db="EMBL/GenBank/DDBJ databases">
        <title>Fusibacter basophilias sp. nov.</title>
        <authorList>
            <person name="Qiu D."/>
        </authorList>
    </citation>
    <scope>NUCLEOTIDE SEQUENCE [LARGE SCALE GENOMIC DNA]</scope>
    <source>
        <strain evidence="2 3">Q10-2</strain>
    </source>
</reference>
<dbReference type="NCBIfam" id="NF040521">
    <property type="entry name" value="C45_proenzyme"/>
    <property type="match status" value="1"/>
</dbReference>
<dbReference type="InterPro" id="IPR047794">
    <property type="entry name" value="C45_proenzyme-like"/>
</dbReference>
<dbReference type="PANTHER" id="PTHR34180:SF1">
    <property type="entry name" value="BETA-ALANYL-DOPAMINE_CARCININE HYDROLASE"/>
    <property type="match status" value="1"/>
</dbReference>
<feature type="domain" description="Peptidase C45 hydrolase" evidence="1">
    <location>
        <begin position="100"/>
        <end position="330"/>
    </location>
</feature>
<name>A0ABR9ZNV6_9FIRM</name>
<dbReference type="PANTHER" id="PTHR34180">
    <property type="entry name" value="PEPTIDASE C45"/>
    <property type="match status" value="1"/>
</dbReference>
<proteinExistence type="predicted"/>
<dbReference type="RefSeq" id="WP_194700370.1">
    <property type="nucleotide sequence ID" value="NZ_JADKNH010000002.1"/>
</dbReference>
<protein>
    <recommendedName>
        <fullName evidence="1">Peptidase C45 hydrolase domain-containing protein</fullName>
    </recommendedName>
</protein>
<dbReference type="EMBL" id="JADKNH010000002">
    <property type="protein sequence ID" value="MBF4692126.1"/>
    <property type="molecule type" value="Genomic_DNA"/>
</dbReference>
<accession>A0ABR9ZNV6</accession>
<sequence>MTGKHYTNFRDDQIMNSIRRNVEDFLKTASSSSFGINEMKRQMKKDIHLLSASRYREIKELSRKAKIELKALLCYNLYHSAFFSDGCTIFFSLGEASKNGNTLFGKNSDNQGRSGLVGDGYVENRQIHVVMYSENRDGSHVVGVSAAGLSGVKMALNSHGVAGSTNYGNTVFSKESREETGHVFPSDREMIVREALEYPTALLAAHHATKLLMQMPMATDGMVTFADSREAYVVEGSKKIISITKVESGTDSRSNMFITLDKLNVKNDTSSYCRYHRTQDILNEISGNVTVEDMKKISMDHYYGPGTNGICRHTEGLNSSTLSAAIMEIDKQDPLESKIHIALGKPCNAWRHEDGHVTISMRDKVSDIPKAFLSGEAFKKYFMADPL</sequence>
<evidence type="ECO:0000313" key="3">
    <source>
        <dbReference type="Proteomes" id="UP000614200"/>
    </source>
</evidence>
<organism evidence="2 3">
    <name type="scientific">Fusibacter ferrireducens</name>
    <dbReference type="NCBI Taxonomy" id="2785058"/>
    <lineage>
        <taxon>Bacteria</taxon>
        <taxon>Bacillati</taxon>
        <taxon>Bacillota</taxon>
        <taxon>Clostridia</taxon>
        <taxon>Eubacteriales</taxon>
        <taxon>Eubacteriales Family XII. Incertae Sedis</taxon>
        <taxon>Fusibacter</taxon>
    </lineage>
</organism>
<evidence type="ECO:0000313" key="2">
    <source>
        <dbReference type="EMBL" id="MBF4692126.1"/>
    </source>
</evidence>
<dbReference type="Proteomes" id="UP000614200">
    <property type="component" value="Unassembled WGS sequence"/>
</dbReference>